<sequence>MLRIISGWPRVADRLAYRLPADRRARVLRRLREREFNRFVERRIGPSYRPVPLGPVPAPELVGQTSAMLPEDAAVAAAPDEYFGGAYLGVLLFLNLLERNGFNLRNVGSVFELGCGSGKLIRLFRCIGGARLVGSDVNPAQIEWAQAHVPGVEFHVNELAPPLAFAAGDEFDLAYAASVFTHIPLDAQEGWIAEIARVVRPGGYFLCTLAGNAHAARQLSTKQREQLERDGSFTLSPDDEGASYATQQTQQCDVFQTRRAVIDAFAPYWEIRDYVTDPTGQDNLVLRKPRG</sequence>
<accession>A0A7M2YXI4</accession>
<keyword evidence="3" id="KW-0808">Transferase</keyword>
<keyword evidence="4" id="KW-1185">Reference proteome</keyword>
<reference evidence="3 4" key="1">
    <citation type="submission" date="2018-07" db="EMBL/GenBank/DDBJ databases">
        <title>High-quality-draft genome sequence of Gaiella occulta.</title>
        <authorList>
            <person name="Severino R."/>
            <person name="Froufe H.J.C."/>
            <person name="Rainey F.A."/>
            <person name="Barroso C."/>
            <person name="Albuquerque L."/>
            <person name="Lobo-Da-Cunha A."/>
            <person name="Da Costa M.S."/>
            <person name="Egas C."/>
        </authorList>
    </citation>
    <scope>NUCLEOTIDE SEQUENCE [LARGE SCALE GENOMIC DNA]</scope>
    <source>
        <strain evidence="3 4">F2-233</strain>
    </source>
</reference>
<dbReference type="GO" id="GO:0008757">
    <property type="term" value="F:S-adenosylmethionine-dependent methyltransferase activity"/>
    <property type="evidence" value="ECO:0007669"/>
    <property type="project" value="InterPro"/>
</dbReference>
<feature type="region of interest" description="Disordered" evidence="1">
    <location>
        <begin position="226"/>
        <end position="247"/>
    </location>
</feature>
<gene>
    <name evidence="3" type="ORF">Gocc_1731</name>
</gene>
<dbReference type="Pfam" id="PF08241">
    <property type="entry name" value="Methyltransf_11"/>
    <property type="match status" value="1"/>
</dbReference>
<dbReference type="Proteomes" id="UP000254134">
    <property type="component" value="Unassembled WGS sequence"/>
</dbReference>
<keyword evidence="3" id="KW-0489">Methyltransferase</keyword>
<feature type="domain" description="Methyltransferase type 11" evidence="2">
    <location>
        <begin position="112"/>
        <end position="207"/>
    </location>
</feature>
<comment type="caution">
    <text evidence="3">The sequence shown here is derived from an EMBL/GenBank/DDBJ whole genome shotgun (WGS) entry which is preliminary data.</text>
</comment>
<dbReference type="PANTHER" id="PTHR42912:SF93">
    <property type="entry name" value="N6-ADENOSINE-METHYLTRANSFERASE TMT1A"/>
    <property type="match status" value="1"/>
</dbReference>
<evidence type="ECO:0000256" key="1">
    <source>
        <dbReference type="SAM" id="MobiDB-lite"/>
    </source>
</evidence>
<evidence type="ECO:0000313" key="3">
    <source>
        <dbReference type="EMBL" id="RDI74842.1"/>
    </source>
</evidence>
<dbReference type="InterPro" id="IPR013216">
    <property type="entry name" value="Methyltransf_11"/>
</dbReference>
<evidence type="ECO:0000313" key="4">
    <source>
        <dbReference type="Proteomes" id="UP000254134"/>
    </source>
</evidence>
<dbReference type="GO" id="GO:0032259">
    <property type="term" value="P:methylation"/>
    <property type="evidence" value="ECO:0007669"/>
    <property type="project" value="UniProtKB-KW"/>
</dbReference>
<protein>
    <submittedName>
        <fullName evidence="3">Methyltransferase domain</fullName>
    </submittedName>
</protein>
<proteinExistence type="predicted"/>
<dbReference type="RefSeq" id="WP_147281227.1">
    <property type="nucleotide sequence ID" value="NZ_QQZY01000003.1"/>
</dbReference>
<dbReference type="CDD" id="cd02440">
    <property type="entry name" value="AdoMet_MTases"/>
    <property type="match status" value="1"/>
</dbReference>
<name>A0A7M2YXI4_9ACTN</name>
<dbReference type="Gene3D" id="3.40.50.150">
    <property type="entry name" value="Vaccinia Virus protein VP39"/>
    <property type="match status" value="1"/>
</dbReference>
<dbReference type="InterPro" id="IPR029063">
    <property type="entry name" value="SAM-dependent_MTases_sf"/>
</dbReference>
<dbReference type="InterPro" id="IPR050508">
    <property type="entry name" value="Methyltransf_Superfamily"/>
</dbReference>
<dbReference type="SUPFAM" id="SSF53335">
    <property type="entry name" value="S-adenosyl-L-methionine-dependent methyltransferases"/>
    <property type="match status" value="1"/>
</dbReference>
<organism evidence="3 4">
    <name type="scientific">Gaiella occulta</name>
    <dbReference type="NCBI Taxonomy" id="1002870"/>
    <lineage>
        <taxon>Bacteria</taxon>
        <taxon>Bacillati</taxon>
        <taxon>Actinomycetota</taxon>
        <taxon>Thermoleophilia</taxon>
        <taxon>Gaiellales</taxon>
        <taxon>Gaiellaceae</taxon>
        <taxon>Gaiella</taxon>
    </lineage>
</organism>
<dbReference type="PANTHER" id="PTHR42912">
    <property type="entry name" value="METHYLTRANSFERASE"/>
    <property type="match status" value="1"/>
</dbReference>
<dbReference type="OrthoDB" id="5566900at2"/>
<evidence type="ECO:0000259" key="2">
    <source>
        <dbReference type="Pfam" id="PF08241"/>
    </source>
</evidence>
<dbReference type="AlphaFoldDB" id="A0A7M2YXI4"/>
<reference evidence="4" key="2">
    <citation type="journal article" date="2019" name="MicrobiologyOpen">
        <title>High-quality draft genome sequence of Gaiella occulta isolated from a 150 meter deep mineral water borehole and comparison with the genome sequences of other deep-branching lineages of the phylum Actinobacteria.</title>
        <authorList>
            <person name="Severino R."/>
            <person name="Froufe H.J.C."/>
            <person name="Barroso C."/>
            <person name="Albuquerque L."/>
            <person name="Lobo-da-Cunha A."/>
            <person name="da Costa M.S."/>
            <person name="Egas C."/>
        </authorList>
    </citation>
    <scope>NUCLEOTIDE SEQUENCE [LARGE SCALE GENOMIC DNA]</scope>
    <source>
        <strain evidence="4">F2-233</strain>
    </source>
</reference>
<dbReference type="EMBL" id="QQZY01000003">
    <property type="protein sequence ID" value="RDI74842.1"/>
    <property type="molecule type" value="Genomic_DNA"/>
</dbReference>